<dbReference type="AlphaFoldDB" id="A0A5S6Q6M0"/>
<dbReference type="PANTHER" id="PTHR45913">
    <property type="entry name" value="EPM2A-INTERACTING PROTEIN 1"/>
    <property type="match status" value="1"/>
</dbReference>
<proteinExistence type="predicted"/>
<dbReference type="WBParaSite" id="TMUE_1000002839.1">
    <property type="protein sequence ID" value="TMUE_1000002839.1"/>
    <property type="gene ID" value="WBGene00298509"/>
</dbReference>
<evidence type="ECO:0000313" key="2">
    <source>
        <dbReference type="WBParaSite" id="TMUE_1000002839.1"/>
    </source>
</evidence>
<evidence type="ECO:0000313" key="1">
    <source>
        <dbReference type="Proteomes" id="UP000046395"/>
    </source>
</evidence>
<sequence>MVGCQRGFIPYFKVVPEVLAIRCVIHRHHLVANSLSERLHRSLQLVITAVNRIKSRPLNDRLFRQLCEENGEDFHHLLLHTVVRWLSKGACLSWFYNHFATVLEFFKEDYASLCENLKTFEGDIAYMADLYVKFNEMNLRIQGDELNLTKAKSVISAFVSKPLFYKYNLSREELYNFPNLCEVRNKGQISEEDIEVYWRHLESLHQDFIEWFQDILSLEVPDWITNPFSGVENAEVQLQEELLELQVNEELKPKFKLGYRTFWLQRGISRLYPRLWPIVRKPLISFPSSYLVERGFSVVANEEEKQSANCKSGRSDTSAD</sequence>
<dbReference type="Proteomes" id="UP000046395">
    <property type="component" value="Unassembled WGS sequence"/>
</dbReference>
<reference evidence="2" key="1">
    <citation type="submission" date="2019-12" db="UniProtKB">
        <authorList>
            <consortium name="WormBaseParasite"/>
        </authorList>
    </citation>
    <scope>IDENTIFICATION</scope>
</reference>
<keyword evidence="1" id="KW-1185">Reference proteome</keyword>
<organism evidence="1 2">
    <name type="scientific">Trichuris muris</name>
    <name type="common">Mouse whipworm</name>
    <dbReference type="NCBI Taxonomy" id="70415"/>
    <lineage>
        <taxon>Eukaryota</taxon>
        <taxon>Metazoa</taxon>
        <taxon>Ecdysozoa</taxon>
        <taxon>Nematoda</taxon>
        <taxon>Enoplea</taxon>
        <taxon>Dorylaimia</taxon>
        <taxon>Trichinellida</taxon>
        <taxon>Trichuridae</taxon>
        <taxon>Trichuris</taxon>
    </lineage>
</organism>
<protein>
    <submittedName>
        <fullName evidence="2">SCAN domain-containing protein 3</fullName>
    </submittedName>
</protein>
<accession>A0A5S6Q6M0</accession>
<name>A0A5S6Q6M0_TRIMR</name>
<dbReference type="PANTHER" id="PTHR45913:SF22">
    <property type="entry name" value="SCAN BOX DOMAIN-CONTAINING PROTEIN"/>
    <property type="match status" value="1"/>
</dbReference>